<sequence>MNAAQVLGWLAMAERSSRFRQLTPVLVALALFGLGCAIRLPAALQQQAQEEARHAELHEQHSAGAVQLAELEQLQASVAIAERRLREAYWHLAAGEGMSDLLERLAASGHAHGLLIERFDVHEDEQQAGFRKVPLELQVVGRYAALRQWLGDWLGQARVLRGGDLQLAAADGKPGLLRLQLRVDAYQALAPVPEPAMLARVPARGVTAAPPVDPFAPGATRLTGSGLADVPLAQLEMVGSLSRGAEHEALLMAAGRLYRVRPGDRVGRDQGVVARVDQTQVEVRERLFMAGVWHERTAFITLAKHLGKEAPDDDENIDEMDAGSPAAGPAGVGDALSG</sequence>
<dbReference type="PANTHER" id="PTHR39555">
    <property type="entry name" value="FIMBRIAL ASSEMBLY PROTEIN PILO-LIKE PROTEIN-RELATED"/>
    <property type="match status" value="1"/>
</dbReference>
<name>A0A1L5PXC9_PSEPU</name>
<dbReference type="AlphaFoldDB" id="A0A1L5PXC9"/>
<dbReference type="EMBL" id="CP018743">
    <property type="protein sequence ID" value="APO84830.1"/>
    <property type="molecule type" value="Genomic_DNA"/>
</dbReference>
<dbReference type="InterPro" id="IPR014717">
    <property type="entry name" value="Transl_elong_EF1B/ribsomal_bS6"/>
</dbReference>
<reference evidence="2 3" key="1">
    <citation type="submission" date="2016-12" db="EMBL/GenBank/DDBJ databases">
        <title>Draft Genome Sequence of Mercury Resistant Pseudomonas DRA525.</title>
        <authorList>
            <person name="Drace K.M."/>
        </authorList>
    </citation>
    <scope>NUCLEOTIDE SEQUENCE [LARGE SCALE GENOMIC DNA]</scope>
    <source>
        <strain evidence="2 3">DRA525</strain>
    </source>
</reference>
<dbReference type="GO" id="GO:0043107">
    <property type="term" value="P:type IV pilus-dependent motility"/>
    <property type="evidence" value="ECO:0007669"/>
    <property type="project" value="InterPro"/>
</dbReference>
<dbReference type="Gene3D" id="2.30.30.830">
    <property type="match status" value="1"/>
</dbReference>
<dbReference type="PANTHER" id="PTHR39555:SF1">
    <property type="entry name" value="TYPE IV PILUS INNER MEMBRANE COMPONENT PILO"/>
    <property type="match status" value="1"/>
</dbReference>
<evidence type="ECO:0000313" key="3">
    <source>
        <dbReference type="Proteomes" id="UP000185146"/>
    </source>
</evidence>
<dbReference type="Pfam" id="PF04351">
    <property type="entry name" value="PilP"/>
    <property type="match status" value="1"/>
</dbReference>
<feature type="region of interest" description="Disordered" evidence="1">
    <location>
        <begin position="310"/>
        <end position="338"/>
    </location>
</feature>
<dbReference type="Gene3D" id="3.30.70.60">
    <property type="match status" value="1"/>
</dbReference>
<proteinExistence type="predicted"/>
<dbReference type="InterPro" id="IPR007445">
    <property type="entry name" value="PilO"/>
</dbReference>
<evidence type="ECO:0000256" key="1">
    <source>
        <dbReference type="SAM" id="MobiDB-lite"/>
    </source>
</evidence>
<feature type="compositionally biased region" description="Low complexity" evidence="1">
    <location>
        <begin position="322"/>
        <end position="338"/>
    </location>
</feature>
<gene>
    <name evidence="2" type="ORF">BL240_26635</name>
</gene>
<protein>
    <submittedName>
        <fullName evidence="2">Type IV pili biogenesis protein</fullName>
    </submittedName>
</protein>
<dbReference type="Proteomes" id="UP000185146">
    <property type="component" value="Chromosome"/>
</dbReference>
<accession>A0A1L5PXC9</accession>
<organism evidence="2 3">
    <name type="scientific">Pseudomonas putida</name>
    <name type="common">Arthrobacter siderocapsulatus</name>
    <dbReference type="NCBI Taxonomy" id="303"/>
    <lineage>
        <taxon>Bacteria</taxon>
        <taxon>Pseudomonadati</taxon>
        <taxon>Pseudomonadota</taxon>
        <taxon>Gammaproteobacteria</taxon>
        <taxon>Pseudomonadales</taxon>
        <taxon>Pseudomonadaceae</taxon>
        <taxon>Pseudomonas</taxon>
    </lineage>
</organism>
<dbReference type="Pfam" id="PF04350">
    <property type="entry name" value="PilO"/>
    <property type="match status" value="1"/>
</dbReference>
<evidence type="ECO:0000313" key="2">
    <source>
        <dbReference type="EMBL" id="APO84830.1"/>
    </source>
</evidence>
<dbReference type="InterPro" id="IPR007446">
    <property type="entry name" value="PilP"/>
</dbReference>
<feature type="compositionally biased region" description="Acidic residues" evidence="1">
    <location>
        <begin position="311"/>
        <end position="321"/>
    </location>
</feature>
<dbReference type="GO" id="GO:0043683">
    <property type="term" value="P:type IV pilus assembly"/>
    <property type="evidence" value="ECO:0007669"/>
    <property type="project" value="InterPro"/>
</dbReference>